<protein>
    <submittedName>
        <fullName evidence="1">Uncharacterized protein</fullName>
    </submittedName>
</protein>
<proteinExistence type="predicted"/>
<organism evidence="1 2">
    <name type="scientific">Salipiger abyssi</name>
    <dbReference type="NCBI Taxonomy" id="1250539"/>
    <lineage>
        <taxon>Bacteria</taxon>
        <taxon>Pseudomonadati</taxon>
        <taxon>Pseudomonadota</taxon>
        <taxon>Alphaproteobacteria</taxon>
        <taxon>Rhodobacterales</taxon>
        <taxon>Roseobacteraceae</taxon>
        <taxon>Salipiger</taxon>
    </lineage>
</organism>
<dbReference type="EMBL" id="CP015093">
    <property type="protein sequence ID" value="APZ53868.1"/>
    <property type="molecule type" value="Genomic_DNA"/>
</dbReference>
<keyword evidence="2" id="KW-1185">Reference proteome</keyword>
<reference evidence="1 2" key="1">
    <citation type="submission" date="2016-04" db="EMBL/GenBank/DDBJ databases">
        <title>Deep-sea bacteria in the southern Pacific.</title>
        <authorList>
            <person name="Tang K."/>
        </authorList>
    </citation>
    <scope>NUCLEOTIDE SEQUENCE [LARGE SCALE GENOMIC DNA]</scope>
    <source>
        <strain evidence="1 2">JLT2014</strain>
    </source>
</reference>
<evidence type="ECO:0000313" key="1">
    <source>
        <dbReference type="EMBL" id="APZ53868.1"/>
    </source>
</evidence>
<sequence length="80" mass="8613">MLELSAPSSHLYPGALCRVEEGALADGPVVMLFADGSRTGGRLAGSQLQLMPYETRAGTAIPARLWQIDTQTMRIAARLR</sequence>
<dbReference type="AlphaFoldDB" id="A0A1P8UWV1"/>
<evidence type="ECO:0000313" key="2">
    <source>
        <dbReference type="Proteomes" id="UP000187059"/>
    </source>
</evidence>
<gene>
    <name evidence="1" type="ORF">Ga0080574_TMP3534</name>
</gene>
<dbReference type="Proteomes" id="UP000187059">
    <property type="component" value="Chromosome"/>
</dbReference>
<name>A0A1P8UWV1_9RHOB</name>
<dbReference type="RefSeq" id="WP_076702837.1">
    <property type="nucleotide sequence ID" value="NZ_CP015093.1"/>
</dbReference>
<dbReference type="OrthoDB" id="7873102at2"/>
<dbReference type="KEGG" id="paby:Ga0080574_TMP3534"/>
<accession>A0A1P8UWV1</accession>
<dbReference type="STRING" id="1250539.Ga0080574_TMP3534"/>